<keyword evidence="2" id="KW-1185">Reference proteome</keyword>
<accession>A0ABZ1BNN6</accession>
<organism evidence="1 2">
    <name type="scientific">Geochorda subterranea</name>
    <dbReference type="NCBI Taxonomy" id="3109564"/>
    <lineage>
        <taxon>Bacteria</taxon>
        <taxon>Bacillati</taxon>
        <taxon>Bacillota</taxon>
        <taxon>Limnochordia</taxon>
        <taxon>Limnochordales</taxon>
        <taxon>Geochordaceae</taxon>
        <taxon>Geochorda</taxon>
    </lineage>
</organism>
<dbReference type="EMBL" id="CP141614">
    <property type="protein sequence ID" value="WRP14178.1"/>
    <property type="molecule type" value="Genomic_DNA"/>
</dbReference>
<dbReference type="Proteomes" id="UP001333102">
    <property type="component" value="Chromosome"/>
</dbReference>
<name>A0ABZ1BNN6_9FIRM</name>
<protein>
    <recommendedName>
        <fullName evidence="3">Secreted protein</fullName>
    </recommendedName>
</protein>
<dbReference type="RefSeq" id="WP_324668480.1">
    <property type="nucleotide sequence ID" value="NZ_CP141614.1"/>
</dbReference>
<proteinExistence type="predicted"/>
<evidence type="ECO:0000313" key="2">
    <source>
        <dbReference type="Proteomes" id="UP001333102"/>
    </source>
</evidence>
<evidence type="ECO:0008006" key="3">
    <source>
        <dbReference type="Google" id="ProtNLM"/>
    </source>
</evidence>
<reference evidence="2" key="1">
    <citation type="submission" date="2023-12" db="EMBL/GenBank/DDBJ databases">
        <title>Novel isolates from deep terrestrial aquifers shed light on the physiology and ecology of the class Limnochordia.</title>
        <authorList>
            <person name="Karnachuk O.V."/>
            <person name="Lukina A.P."/>
            <person name="Avakyan M.R."/>
            <person name="Kadnikov V."/>
            <person name="Begmatov S."/>
            <person name="Beletsky A.V."/>
            <person name="Mardanov A.V."/>
            <person name="Ravin N.V."/>
        </authorList>
    </citation>
    <scope>NUCLEOTIDE SEQUENCE [LARGE SCALE GENOMIC DNA]</scope>
    <source>
        <strain evidence="2">LN</strain>
    </source>
</reference>
<gene>
    <name evidence="1" type="ORF">VLY81_12250</name>
</gene>
<sequence length="81" mass="9041">MRILFLVSSVLLILAVARRWDRLHPLRVAHRHQEARVASPSGGGAPTSTYLDLSILDRARASRRAWSHPVSAETVSMRRSA</sequence>
<evidence type="ECO:0000313" key="1">
    <source>
        <dbReference type="EMBL" id="WRP14178.1"/>
    </source>
</evidence>